<dbReference type="Pfam" id="PF25053">
    <property type="entry name" value="DUF7791"/>
    <property type="match status" value="1"/>
</dbReference>
<organism evidence="2 3">
    <name type="scientific">Fusarium beomiforme</name>
    <dbReference type="NCBI Taxonomy" id="44412"/>
    <lineage>
        <taxon>Eukaryota</taxon>
        <taxon>Fungi</taxon>
        <taxon>Dikarya</taxon>
        <taxon>Ascomycota</taxon>
        <taxon>Pezizomycotina</taxon>
        <taxon>Sordariomycetes</taxon>
        <taxon>Hypocreomycetidae</taxon>
        <taxon>Hypocreales</taxon>
        <taxon>Nectriaceae</taxon>
        <taxon>Fusarium</taxon>
        <taxon>Fusarium burgessii species complex</taxon>
    </lineage>
</organism>
<dbReference type="PANTHER" id="PTHR10039">
    <property type="entry name" value="AMELOGENIN"/>
    <property type="match status" value="1"/>
</dbReference>
<reference evidence="2" key="2">
    <citation type="submission" date="2020-02" db="EMBL/GenBank/DDBJ databases">
        <title>Identification and distribution of gene clusters putatively required for synthesis of sphingolipid metabolism inhibitors in phylogenetically diverse species of the filamentous fungus Fusarium.</title>
        <authorList>
            <person name="Kim H.-S."/>
            <person name="Busman M."/>
            <person name="Brown D.W."/>
            <person name="Divon H."/>
            <person name="Uhlig S."/>
            <person name="Proctor R.H."/>
        </authorList>
    </citation>
    <scope>NUCLEOTIDE SEQUENCE</scope>
    <source>
        <strain evidence="2">NRRL 25174</strain>
    </source>
</reference>
<dbReference type="InterPro" id="IPR056693">
    <property type="entry name" value="DUF7791"/>
</dbReference>
<dbReference type="OrthoDB" id="443402at2759"/>
<protein>
    <submittedName>
        <fullName evidence="2">P-loop containing protein</fullName>
    </submittedName>
</protein>
<sequence length="601" mass="69185">MRVCFVIDGLDEYSGDLNELCDLFSHVTKSSSIKILLSSRPIPVCCERFATYPQLCLQDLTGPDILKYVEDHLYSNSILSKIEEVEVGITIKLIYIITTRACGVFLWVVLVVRILTRQLQDYNSVPELLQEIDNLPADLEHLYDRVLGAIDPKYRVQSSKYLQLATLSLSFGEEYPMSPVQMYFAENEDYGRVFSNSIRPLTDKTTTWINKIIEGRLRSRCCGLLEVQKVDGNNQGSVVGFIHRTVVEFLQLGSNWQKIQSLTSDTKFDPEQALLSSALAELQSISSPVSDKGSWETYYSRLVRLFIYEKSMSEPLRQKFYQQYLPKLDRLLPKPSVDDPFAGTPERDSIIRGSFERGYSRLKLNPRAKLFLRCALSAPLWYLPVLVSIDHSLPRNVPREVYLLIHYVEEKDGLIRRHIVEAMSVIHFSVSDPVELPPHLAPLWTDRWHSSRDIVLTPWKFVLRYILAITTAWTPPDYFLFHDPQIVLALLDLVLLMLNLGADIKAGYLLVGYDATHLLFKLLSSIRFHAQAYLNDYELHREISRRCDDVEGYLTEEQSQEIPGSLEQPSEMPKIPYDEALVPQSGEMPIWQWIKSWVPWI</sequence>
<evidence type="ECO:0000313" key="2">
    <source>
        <dbReference type="EMBL" id="KAF4337110.1"/>
    </source>
</evidence>
<evidence type="ECO:0000259" key="1">
    <source>
        <dbReference type="Pfam" id="PF25053"/>
    </source>
</evidence>
<feature type="domain" description="DUF7791" evidence="1">
    <location>
        <begin position="150"/>
        <end position="289"/>
    </location>
</feature>
<dbReference type="Proteomes" id="UP000730481">
    <property type="component" value="Unassembled WGS sequence"/>
</dbReference>
<dbReference type="EMBL" id="PVQB02000441">
    <property type="protein sequence ID" value="KAF4337110.1"/>
    <property type="molecule type" value="Genomic_DNA"/>
</dbReference>
<reference evidence="2" key="1">
    <citation type="journal article" date="2017" name="Mycologia">
        <title>Fusarium algeriense, sp. nov., a novel toxigenic crown rot pathogen of durum wheat from Algeria is nested in the Fusarium burgessii species complex.</title>
        <authorList>
            <person name="Laraba I."/>
            <person name="Keddad A."/>
            <person name="Boureghda H."/>
            <person name="Abdallah N."/>
            <person name="Vaughan M.M."/>
            <person name="Proctor R.H."/>
            <person name="Busman M."/>
            <person name="O'Donnell K."/>
        </authorList>
    </citation>
    <scope>NUCLEOTIDE SEQUENCE</scope>
    <source>
        <strain evidence="2">NRRL 25174</strain>
    </source>
</reference>
<evidence type="ECO:0000313" key="3">
    <source>
        <dbReference type="Proteomes" id="UP000730481"/>
    </source>
</evidence>
<dbReference type="AlphaFoldDB" id="A0A9P5AE14"/>
<keyword evidence="3" id="KW-1185">Reference proteome</keyword>
<accession>A0A9P5AE14</accession>
<gene>
    <name evidence="2" type="ORF">FBEOM_8960</name>
</gene>
<comment type="caution">
    <text evidence="2">The sequence shown here is derived from an EMBL/GenBank/DDBJ whole genome shotgun (WGS) entry which is preliminary data.</text>
</comment>
<name>A0A9P5AE14_9HYPO</name>
<proteinExistence type="predicted"/>
<dbReference type="PANTHER" id="PTHR10039:SF5">
    <property type="entry name" value="NACHT DOMAIN-CONTAINING PROTEIN"/>
    <property type="match status" value="1"/>
</dbReference>